<dbReference type="PANTHER" id="PTHR43671">
    <property type="entry name" value="SERINE/THREONINE-PROTEIN KINASE NEK"/>
    <property type="match status" value="1"/>
</dbReference>
<evidence type="ECO:0000256" key="5">
    <source>
        <dbReference type="ARBA" id="ARBA00022840"/>
    </source>
</evidence>
<dbReference type="CDD" id="cd14014">
    <property type="entry name" value="STKc_PknB_like"/>
    <property type="match status" value="1"/>
</dbReference>
<dbReference type="PANTHER" id="PTHR43671:SF13">
    <property type="entry name" value="SERINE_THREONINE-PROTEIN KINASE NEK2"/>
    <property type="match status" value="1"/>
</dbReference>
<dbReference type="InterPro" id="IPR008271">
    <property type="entry name" value="Ser/Thr_kinase_AS"/>
</dbReference>
<keyword evidence="5" id="KW-0067">ATP-binding</keyword>
<keyword evidence="4" id="KW-0418">Kinase</keyword>
<dbReference type="EC" id="2.7.11.1" evidence="1"/>
<name>A0ABP4BB02_9ACTN</name>
<evidence type="ECO:0000256" key="1">
    <source>
        <dbReference type="ARBA" id="ARBA00012513"/>
    </source>
</evidence>
<evidence type="ECO:0000256" key="4">
    <source>
        <dbReference type="ARBA" id="ARBA00022777"/>
    </source>
</evidence>
<dbReference type="Pfam" id="PF00069">
    <property type="entry name" value="Pkinase"/>
    <property type="match status" value="1"/>
</dbReference>
<keyword evidence="2" id="KW-0808">Transferase</keyword>
<evidence type="ECO:0000313" key="7">
    <source>
        <dbReference type="EMBL" id="GAA0948349.1"/>
    </source>
</evidence>
<reference evidence="8" key="1">
    <citation type="journal article" date="2019" name="Int. J. Syst. Evol. Microbiol.">
        <title>The Global Catalogue of Microorganisms (GCM) 10K type strain sequencing project: providing services to taxonomists for standard genome sequencing and annotation.</title>
        <authorList>
            <consortium name="The Broad Institute Genomics Platform"/>
            <consortium name="The Broad Institute Genome Sequencing Center for Infectious Disease"/>
            <person name="Wu L."/>
            <person name="Ma J."/>
        </authorList>
    </citation>
    <scope>NUCLEOTIDE SEQUENCE [LARGE SCALE GENOMIC DNA]</scope>
    <source>
        <strain evidence="8">JCM 10696</strain>
    </source>
</reference>
<dbReference type="InterPro" id="IPR050660">
    <property type="entry name" value="NEK_Ser/Thr_kinase"/>
</dbReference>
<dbReference type="InterPro" id="IPR000719">
    <property type="entry name" value="Prot_kinase_dom"/>
</dbReference>
<gene>
    <name evidence="7" type="ORF">GCM10009550_24590</name>
</gene>
<keyword evidence="3" id="KW-0547">Nucleotide-binding</keyword>
<dbReference type="PROSITE" id="PS50011">
    <property type="entry name" value="PROTEIN_KINASE_DOM"/>
    <property type="match status" value="1"/>
</dbReference>
<protein>
    <recommendedName>
        <fullName evidence="1">non-specific serine/threonine protein kinase</fullName>
        <ecNumber evidence="1">2.7.11.1</ecNumber>
    </recommendedName>
</protein>
<dbReference type="InterPro" id="IPR011009">
    <property type="entry name" value="Kinase-like_dom_sf"/>
</dbReference>
<evidence type="ECO:0000256" key="3">
    <source>
        <dbReference type="ARBA" id="ARBA00022741"/>
    </source>
</evidence>
<proteinExistence type="predicted"/>
<dbReference type="Proteomes" id="UP001500665">
    <property type="component" value="Unassembled WGS sequence"/>
</dbReference>
<dbReference type="Gene3D" id="1.10.510.10">
    <property type="entry name" value="Transferase(Phosphotransferase) domain 1"/>
    <property type="match status" value="1"/>
</dbReference>
<organism evidence="7 8">
    <name type="scientific">Actinocorallia libanotica</name>
    <dbReference type="NCBI Taxonomy" id="46162"/>
    <lineage>
        <taxon>Bacteria</taxon>
        <taxon>Bacillati</taxon>
        <taxon>Actinomycetota</taxon>
        <taxon>Actinomycetes</taxon>
        <taxon>Streptosporangiales</taxon>
        <taxon>Thermomonosporaceae</taxon>
        <taxon>Actinocorallia</taxon>
    </lineage>
</organism>
<dbReference type="SUPFAM" id="SSF56112">
    <property type="entry name" value="Protein kinase-like (PK-like)"/>
    <property type="match status" value="1"/>
</dbReference>
<keyword evidence="8" id="KW-1185">Reference proteome</keyword>
<dbReference type="PROSITE" id="PS00108">
    <property type="entry name" value="PROTEIN_KINASE_ST"/>
    <property type="match status" value="1"/>
</dbReference>
<accession>A0ABP4BB02</accession>
<feature type="domain" description="Protein kinase" evidence="6">
    <location>
        <begin position="1"/>
        <end position="214"/>
    </location>
</feature>
<evidence type="ECO:0000259" key="6">
    <source>
        <dbReference type="PROSITE" id="PS50011"/>
    </source>
</evidence>
<evidence type="ECO:0000256" key="2">
    <source>
        <dbReference type="ARBA" id="ARBA00022679"/>
    </source>
</evidence>
<dbReference type="EMBL" id="BAAAHH010000008">
    <property type="protein sequence ID" value="GAA0948349.1"/>
    <property type="molecule type" value="Genomic_DNA"/>
</dbReference>
<comment type="caution">
    <text evidence="7">The sequence shown here is derived from an EMBL/GenBank/DDBJ whole genome shotgun (WGS) entry which is preliminary data.</text>
</comment>
<evidence type="ECO:0000313" key="8">
    <source>
        <dbReference type="Proteomes" id="UP001500665"/>
    </source>
</evidence>
<sequence length="533" mass="56115">MRGAIDGSFQREVAAARKVAPFCTAQIVEVGPDFIVTEYIDGPSLREVIERSGPLTGPSLYRLAVGTATALAAIHQAGVVHRDFKPGNVLLGPDGPRVIDFGIARQLDATLSATSAVLGTPSYMAPEQVSGQRVMPAADVFAWASTLTFAATGQPPFGQDTVPAIMHRILNAAPDLGLVDRPLHELLTACLAKDPARRPDMQQVLTRLLGHTTMPLSDVLSEGRTVALTPEAALADARTLRWTTLRLSPLARPRRVSGPVVLGAVAGVAATAVLAVGLLRFLPTTEPGAVPTPSTQSPLVAVDVPGVPKTGPEFAAAVEKAIANAQTASVTVEGTAGQGQDGVDAKGKLHHVPGKTTNYDLMVSNPNDPSGEIGSLDDMATPRRVVLVDDLAYDSALRQRAPAPAAPSNFDEAGGHIWLAMTAGMAASPRHLQFLLKHSRSVSQDSDRKTITLRGQLKAKAPLADAGLRPLYEIYSGGTTADIKFVLLLTSEYLPKSFEVNMIVELAPGEPVRSPLTMTYKSWGTTGTIAAPY</sequence>